<dbReference type="Gene3D" id="3.30.70.3270">
    <property type="match status" value="1"/>
</dbReference>
<comment type="caution">
    <text evidence="7">The sequence shown here is derived from an EMBL/GenBank/DDBJ whole genome shotgun (WGS) entry which is preliminary data.</text>
</comment>
<dbReference type="RefSeq" id="WP_007070914.1">
    <property type="nucleotide sequence ID" value="NZ_GG698602.1"/>
</dbReference>
<evidence type="ECO:0000259" key="6">
    <source>
        <dbReference type="PROSITE" id="PS51379"/>
    </source>
</evidence>
<dbReference type="InterPro" id="IPR050572">
    <property type="entry name" value="Fe-S_Ferredoxin"/>
</dbReference>
<keyword evidence="4" id="KW-0411">Iron-sulfur</keyword>
<dbReference type="Gene3D" id="3.30.70.20">
    <property type="match status" value="2"/>
</dbReference>
<dbReference type="AlphaFoldDB" id="C9LQZ7"/>
<dbReference type="GeneID" id="78278537"/>
<evidence type="ECO:0000313" key="8">
    <source>
        <dbReference type="Proteomes" id="UP000004736"/>
    </source>
</evidence>
<dbReference type="STRING" id="592028.GCWU000321_01979"/>
<feature type="region of interest" description="Disordered" evidence="5">
    <location>
        <begin position="393"/>
        <end position="412"/>
    </location>
</feature>
<dbReference type="SUPFAM" id="SSF54862">
    <property type="entry name" value="4Fe-4S ferredoxins"/>
    <property type="match status" value="2"/>
</dbReference>
<keyword evidence="3" id="KW-0408">Iron</keyword>
<keyword evidence="8" id="KW-1185">Reference proteome</keyword>
<feature type="domain" description="4Fe-4S ferredoxin-type" evidence="6">
    <location>
        <begin position="35"/>
        <end position="65"/>
    </location>
</feature>
<organism evidence="7 8">
    <name type="scientific">Dialister invisus DSM 15470</name>
    <dbReference type="NCBI Taxonomy" id="592028"/>
    <lineage>
        <taxon>Bacteria</taxon>
        <taxon>Bacillati</taxon>
        <taxon>Bacillota</taxon>
        <taxon>Negativicutes</taxon>
        <taxon>Veillonellales</taxon>
        <taxon>Veillonellaceae</taxon>
        <taxon>Dialister</taxon>
    </lineage>
</organism>
<dbReference type="PANTHER" id="PTHR43687">
    <property type="entry name" value="ADENYLYLSULFATE REDUCTASE, BETA SUBUNIT"/>
    <property type="match status" value="1"/>
</dbReference>
<name>C9LQZ7_9FIRM</name>
<feature type="domain" description="4Fe-4S ferredoxin-type" evidence="6">
    <location>
        <begin position="191"/>
        <end position="221"/>
    </location>
</feature>
<keyword evidence="1" id="KW-0004">4Fe-4S</keyword>
<sequence length="412" mass="45294">MGYMTFVKRIVANLFKPPVTSSYPLQPRTPLPIDRGHIVNQWEKCILCGACERACPSGAIRIDRKNRKWIINPYACVQCGACVEQCPMKCLAMEGMYTEPSTEKSEIVHTPPPPKPRRGPAARPPAEKEIKAEENIREEISMDAAAENAEEVLPAAHPQPESEPGKTEAPKGKSVPAEMPKTVVTEEELKKAPVINDVSKCVLCGMCLRGCVGGALDIDRKRRTWTIDPAACVQCGVCVEHCPKQCLSLNEAYTFTADGDSPEPVTFHLPERTRPALRTAVADRADAEEEKREEAVKTEPPKETLSGKETERKETEKIPVINDVSECVLCGKYTDGCPGSALEIDRKNRTWTIDPAACVQCDICVENCPKQCLSMNKEYVLGADDDIPEPISFALPERKRSSPGKPAVKPDA</sequence>
<dbReference type="PANTHER" id="PTHR43687:SF1">
    <property type="entry name" value="FERREDOXIN III"/>
    <property type="match status" value="1"/>
</dbReference>
<dbReference type="GO" id="GO:0051539">
    <property type="term" value="F:4 iron, 4 sulfur cluster binding"/>
    <property type="evidence" value="ECO:0007669"/>
    <property type="project" value="UniProtKB-KW"/>
</dbReference>
<evidence type="ECO:0000256" key="5">
    <source>
        <dbReference type="SAM" id="MobiDB-lite"/>
    </source>
</evidence>
<proteinExistence type="predicted"/>
<keyword evidence="2" id="KW-0479">Metal-binding</keyword>
<evidence type="ECO:0000256" key="4">
    <source>
        <dbReference type="ARBA" id="ARBA00023014"/>
    </source>
</evidence>
<evidence type="ECO:0000256" key="1">
    <source>
        <dbReference type="ARBA" id="ARBA00022485"/>
    </source>
</evidence>
<gene>
    <name evidence="7" type="ORF">GCWU000321_01979</name>
</gene>
<feature type="region of interest" description="Disordered" evidence="5">
    <location>
        <begin position="282"/>
        <end position="316"/>
    </location>
</feature>
<dbReference type="InterPro" id="IPR017896">
    <property type="entry name" value="4Fe4S_Fe-S-bd"/>
</dbReference>
<accession>C9LQZ7</accession>
<dbReference type="Pfam" id="PF12838">
    <property type="entry name" value="Fer4_7"/>
    <property type="match status" value="2"/>
</dbReference>
<dbReference type="PROSITE" id="PS00198">
    <property type="entry name" value="4FE4S_FER_1"/>
    <property type="match status" value="4"/>
</dbReference>
<dbReference type="EMBL" id="ACIM02000001">
    <property type="protein sequence ID" value="EEW97983.1"/>
    <property type="molecule type" value="Genomic_DNA"/>
</dbReference>
<evidence type="ECO:0000256" key="3">
    <source>
        <dbReference type="ARBA" id="ARBA00023004"/>
    </source>
</evidence>
<feature type="domain" description="4Fe-4S ferredoxin-type" evidence="6">
    <location>
        <begin position="349"/>
        <end position="378"/>
    </location>
</feature>
<feature type="region of interest" description="Disordered" evidence="5">
    <location>
        <begin position="101"/>
        <end position="129"/>
    </location>
</feature>
<protein>
    <submittedName>
        <fullName evidence="7">4Fe-4S binding domain protein</fullName>
    </submittedName>
</protein>
<feature type="region of interest" description="Disordered" evidence="5">
    <location>
        <begin position="155"/>
        <end position="178"/>
    </location>
</feature>
<dbReference type="InterPro" id="IPR017900">
    <property type="entry name" value="4Fe4S_Fe_S_CS"/>
</dbReference>
<evidence type="ECO:0000256" key="2">
    <source>
        <dbReference type="ARBA" id="ARBA00022723"/>
    </source>
</evidence>
<feature type="domain" description="4Fe-4S ferredoxin-type" evidence="6">
    <location>
        <begin position="317"/>
        <end position="347"/>
    </location>
</feature>
<evidence type="ECO:0000313" key="7">
    <source>
        <dbReference type="EMBL" id="EEW97983.1"/>
    </source>
</evidence>
<dbReference type="eggNOG" id="COG1143">
    <property type="taxonomic scope" value="Bacteria"/>
</dbReference>
<feature type="domain" description="4Fe-4S ferredoxin-type" evidence="6">
    <location>
        <begin position="223"/>
        <end position="252"/>
    </location>
</feature>
<feature type="domain" description="4Fe-4S ferredoxin-type" evidence="6">
    <location>
        <begin position="67"/>
        <end position="96"/>
    </location>
</feature>
<dbReference type="GO" id="GO:0046872">
    <property type="term" value="F:metal ion binding"/>
    <property type="evidence" value="ECO:0007669"/>
    <property type="project" value="UniProtKB-KW"/>
</dbReference>
<dbReference type="PROSITE" id="PS51379">
    <property type="entry name" value="4FE4S_FER_2"/>
    <property type="match status" value="6"/>
</dbReference>
<dbReference type="Proteomes" id="UP000004736">
    <property type="component" value="Unassembled WGS sequence"/>
</dbReference>
<dbReference type="HOGENOM" id="CLU_771033_0_0_9"/>
<reference evidence="7" key="1">
    <citation type="submission" date="2009-09" db="EMBL/GenBank/DDBJ databases">
        <authorList>
            <person name="Weinstock G."/>
            <person name="Sodergren E."/>
            <person name="Clifton S."/>
            <person name="Fulton L."/>
            <person name="Fulton B."/>
            <person name="Courtney L."/>
            <person name="Fronick C."/>
            <person name="Harrison M."/>
            <person name="Strong C."/>
            <person name="Farmer C."/>
            <person name="Delahaunty K."/>
            <person name="Markovic C."/>
            <person name="Hall O."/>
            <person name="Minx P."/>
            <person name="Tomlinson C."/>
            <person name="Mitreva M."/>
            <person name="Nelson J."/>
            <person name="Hou S."/>
            <person name="Wollam A."/>
            <person name="Pepin K.H."/>
            <person name="Johnson M."/>
            <person name="Bhonagiri V."/>
            <person name="Nash W.E."/>
            <person name="Warren W."/>
            <person name="Chinwalla A."/>
            <person name="Mardis E.R."/>
            <person name="Wilson R.K."/>
        </authorList>
    </citation>
    <scope>NUCLEOTIDE SEQUENCE [LARGE SCALE GENOMIC DNA]</scope>
    <source>
        <strain evidence="7">DSM 15470</strain>
    </source>
</reference>